<feature type="transmembrane region" description="Helical" evidence="1">
    <location>
        <begin position="308"/>
        <end position="328"/>
    </location>
</feature>
<evidence type="ECO:0000313" key="2">
    <source>
        <dbReference type="EMBL" id="UPQ79326.1"/>
    </source>
</evidence>
<keyword evidence="1" id="KW-0472">Membrane</keyword>
<evidence type="ECO:0000256" key="1">
    <source>
        <dbReference type="SAM" id="Phobius"/>
    </source>
</evidence>
<sequence length="338" mass="39051">MKIKLNTILTVFLLFPILIFGNMAQPWVDGSEHSTLYGAKNCQVINENIFIQLINQNDIYIAKYKIKYVIHSNVNQTIPLLFIGIGLSEQKLVLVNNKETSLKKYSVNNNSEISYSKNDNLSVNEDDLIYFEANLSKGENIIIVEYDANLEYNTVGFIRTYNLKYSLYPSQFWESFGDITIELFLGDNLKIKSSNIGEPKIEKNIANWVIKTIKKDTIELEITKKTSLISDILLFIEPFGIAVISLFLMFVYHLIVLIKKHKQKNFKTIILLSGVIIIPILHYVIYFLSFDLIDFSLGQEKSKHGYVFLYLFTLPILILLYGIIMWIINRVLKSKYGK</sequence>
<evidence type="ECO:0008006" key="4">
    <source>
        <dbReference type="Google" id="ProtNLM"/>
    </source>
</evidence>
<organism evidence="2 3">
    <name type="scientific">Flavobacterium azooxidireducens</name>
    <dbReference type="NCBI Taxonomy" id="1871076"/>
    <lineage>
        <taxon>Bacteria</taxon>
        <taxon>Pseudomonadati</taxon>
        <taxon>Bacteroidota</taxon>
        <taxon>Flavobacteriia</taxon>
        <taxon>Flavobacteriales</taxon>
        <taxon>Flavobacteriaceae</taxon>
        <taxon>Flavobacterium</taxon>
    </lineage>
</organism>
<dbReference type="Proteomes" id="UP000830583">
    <property type="component" value="Chromosome"/>
</dbReference>
<keyword evidence="1" id="KW-1133">Transmembrane helix</keyword>
<keyword evidence="3" id="KW-1185">Reference proteome</keyword>
<evidence type="ECO:0000313" key="3">
    <source>
        <dbReference type="Proteomes" id="UP000830583"/>
    </source>
</evidence>
<proteinExistence type="predicted"/>
<feature type="transmembrane region" description="Helical" evidence="1">
    <location>
        <begin position="232"/>
        <end position="257"/>
    </location>
</feature>
<name>A0ABY4KEU3_9FLAO</name>
<protein>
    <recommendedName>
        <fullName evidence="4">DUF4436 domain-containing protein</fullName>
    </recommendedName>
</protein>
<gene>
    <name evidence="2" type="ORF">M0M57_00460</name>
</gene>
<accession>A0ABY4KEU3</accession>
<keyword evidence="1" id="KW-0812">Transmembrane</keyword>
<dbReference type="EMBL" id="CP096205">
    <property type="protein sequence ID" value="UPQ79326.1"/>
    <property type="molecule type" value="Genomic_DNA"/>
</dbReference>
<reference evidence="2" key="1">
    <citation type="submission" date="2022-04" db="EMBL/GenBank/DDBJ databases">
        <title>Consumption of N2O by Flavobacterium azooxidireducens sp. nov. isolated from Decomposing Leaf Litter of Phragmites australis (Cav.).</title>
        <authorList>
            <person name="Behrendt U."/>
            <person name="Spanner T."/>
            <person name="Augustin J."/>
            <person name="Horn M.A."/>
            <person name="Kolb S."/>
            <person name="Ulrich A."/>
        </authorList>
    </citation>
    <scope>NUCLEOTIDE SEQUENCE</scope>
    <source>
        <strain evidence="2">IGB 4-14</strain>
    </source>
</reference>
<dbReference type="RefSeq" id="WP_248434372.1">
    <property type="nucleotide sequence ID" value="NZ_CP096205.1"/>
</dbReference>
<feature type="transmembrane region" description="Helical" evidence="1">
    <location>
        <begin position="269"/>
        <end position="288"/>
    </location>
</feature>